<keyword evidence="2" id="KW-0812">Transmembrane</keyword>
<dbReference type="EMBL" id="FUKP01000041">
    <property type="protein sequence ID" value="SJN26272.1"/>
    <property type="molecule type" value="Genomic_DNA"/>
</dbReference>
<name>A0A1R4J2J6_9MICC</name>
<sequence length="581" mass="61725">MSRSTAPSLHDRLAALGEAAELGRDRLPDPVVDDAHAAMDAASVRTSLSADHTVVGFFGATGSGKSSLFNALTGRELARVAATRPTTSEALAAVWGVGRGQDQTGEGGGAAALLDWLGVKQRHLLDDAPHLDQGRQGLFGIGRREGADATGLILLDLPDVDSVVRENRTVTERLAGHVDVLVFVVDPEKYADAVLHRDFLATMGSHAAVTLVVLNQVDRIQVRDRDEVIASLRRMLTGHGLGDVRVMAASARTGEGLDEVGAQIARIVAERGAASARLSADVAAHADALDAASGKGEPAGVGSGRAERLGRDLAVAGGVPAVVRAVEGSYRLRATRATGWPLLRWTHRFRTDPLRRLHLLPSRPLPQRDGDAPEHDPSLHRTSLPERSGTQKAAVAAAVRSLVIDASAGAPEPWEASTRRAGRSRQERLPDAVDQAIAGTDLQAGKGSWWWPVFNVLQWLALLTAVVGAGWLGVYALAAYLQFHLPEAPQVEGFPLPTLLLVAGIALGILLALMAIPLARLAARGRGRRARRRLEEATTEVGRREVIRPVEEEIARLADFRAALARARGADAGRGGPRARR</sequence>
<reference evidence="5 7" key="2">
    <citation type="submission" date="2019-03" db="EMBL/GenBank/DDBJ databases">
        <title>Reclassification of Micrococcus aloeverae and Micrococcus yunnanensis as later heterotypic synonyms of Micrococcus luteus.</title>
        <authorList>
            <person name="Huang C.-H."/>
        </authorList>
    </citation>
    <scope>NUCLEOTIDE SEQUENCE [LARGE SCALE GENOMIC DNA]</scope>
    <source>
        <strain evidence="5 7">BCRC 12151</strain>
    </source>
</reference>
<accession>A0A1R4J2J6</accession>
<reference evidence="4 6" key="1">
    <citation type="submission" date="2017-02" db="EMBL/GenBank/DDBJ databases">
        <authorList>
            <person name="Peterson S.W."/>
        </authorList>
    </citation>
    <scope>NUCLEOTIDE SEQUENCE [LARGE SCALE GENOMIC DNA]</scope>
    <source>
        <strain evidence="4 6">2B3F</strain>
    </source>
</reference>
<dbReference type="SUPFAM" id="SSF52540">
    <property type="entry name" value="P-loop containing nucleoside triphosphate hydrolases"/>
    <property type="match status" value="1"/>
</dbReference>
<dbReference type="EMBL" id="SPKT01000001">
    <property type="protein sequence ID" value="TFI01555.1"/>
    <property type="molecule type" value="Genomic_DNA"/>
</dbReference>
<feature type="transmembrane region" description="Helical" evidence="2">
    <location>
        <begin position="498"/>
        <end position="523"/>
    </location>
</feature>
<dbReference type="Proteomes" id="UP000196230">
    <property type="component" value="Unassembled WGS sequence"/>
</dbReference>
<dbReference type="InterPro" id="IPR005662">
    <property type="entry name" value="GTPase_Era-like"/>
</dbReference>
<dbReference type="GO" id="GO:0005525">
    <property type="term" value="F:GTP binding"/>
    <property type="evidence" value="ECO:0007669"/>
    <property type="project" value="InterPro"/>
</dbReference>
<proteinExistence type="predicted"/>
<keyword evidence="2" id="KW-1133">Transmembrane helix</keyword>
<dbReference type="Pfam" id="PF01926">
    <property type="entry name" value="MMR_HSR1"/>
    <property type="match status" value="1"/>
</dbReference>
<dbReference type="InterPro" id="IPR027417">
    <property type="entry name" value="P-loop_NTPase"/>
</dbReference>
<feature type="transmembrane region" description="Helical" evidence="2">
    <location>
        <begin position="456"/>
        <end position="478"/>
    </location>
</feature>
<evidence type="ECO:0000313" key="7">
    <source>
        <dbReference type="Proteomes" id="UP000297477"/>
    </source>
</evidence>
<feature type="domain" description="G" evidence="3">
    <location>
        <begin position="55"/>
        <end position="193"/>
    </location>
</feature>
<dbReference type="PANTHER" id="PTHR42698:SF1">
    <property type="entry name" value="GTPASE ERA, MITOCHONDRIAL"/>
    <property type="match status" value="1"/>
</dbReference>
<evidence type="ECO:0000256" key="2">
    <source>
        <dbReference type="SAM" id="Phobius"/>
    </source>
</evidence>
<evidence type="ECO:0000256" key="1">
    <source>
        <dbReference type="SAM" id="MobiDB-lite"/>
    </source>
</evidence>
<evidence type="ECO:0000313" key="5">
    <source>
        <dbReference type="EMBL" id="TFI01555.1"/>
    </source>
</evidence>
<gene>
    <name evidence="5" type="ORF">E4A49_00595</name>
    <name evidence="4" type="ORF">FM125_06035</name>
</gene>
<keyword evidence="2" id="KW-0472">Membrane</keyword>
<dbReference type="GO" id="GO:0005829">
    <property type="term" value="C:cytosol"/>
    <property type="evidence" value="ECO:0007669"/>
    <property type="project" value="TreeGrafter"/>
</dbReference>
<feature type="region of interest" description="Disordered" evidence="1">
    <location>
        <begin position="360"/>
        <end position="390"/>
    </location>
</feature>
<dbReference type="GO" id="GO:0000028">
    <property type="term" value="P:ribosomal small subunit assembly"/>
    <property type="evidence" value="ECO:0007669"/>
    <property type="project" value="TreeGrafter"/>
</dbReference>
<evidence type="ECO:0000313" key="4">
    <source>
        <dbReference type="EMBL" id="SJN26272.1"/>
    </source>
</evidence>
<dbReference type="GO" id="GO:0019843">
    <property type="term" value="F:rRNA binding"/>
    <property type="evidence" value="ECO:0007669"/>
    <property type="project" value="TreeGrafter"/>
</dbReference>
<feature type="compositionally biased region" description="Basic and acidic residues" evidence="1">
    <location>
        <begin position="366"/>
        <end position="379"/>
    </location>
</feature>
<dbReference type="GO" id="GO:0043024">
    <property type="term" value="F:ribosomal small subunit binding"/>
    <property type="evidence" value="ECO:0007669"/>
    <property type="project" value="TreeGrafter"/>
</dbReference>
<dbReference type="Gene3D" id="3.40.50.300">
    <property type="entry name" value="P-loop containing nucleotide triphosphate hydrolases"/>
    <property type="match status" value="1"/>
</dbReference>
<organism evidence="4 6">
    <name type="scientific">Micrococcus lylae</name>
    <dbReference type="NCBI Taxonomy" id="1273"/>
    <lineage>
        <taxon>Bacteria</taxon>
        <taxon>Bacillati</taxon>
        <taxon>Actinomycetota</taxon>
        <taxon>Actinomycetes</taxon>
        <taxon>Micrococcales</taxon>
        <taxon>Micrococcaceae</taxon>
        <taxon>Micrococcus</taxon>
    </lineage>
</organism>
<dbReference type="RefSeq" id="WP_067188768.1">
    <property type="nucleotide sequence ID" value="NZ_FUKP01000041.1"/>
</dbReference>
<protein>
    <submittedName>
        <fullName evidence="4 5">ABC transporter</fullName>
    </submittedName>
</protein>
<dbReference type="OrthoDB" id="974105at2"/>
<evidence type="ECO:0000259" key="3">
    <source>
        <dbReference type="Pfam" id="PF01926"/>
    </source>
</evidence>
<keyword evidence="7" id="KW-1185">Reference proteome</keyword>
<dbReference type="InterPro" id="IPR006073">
    <property type="entry name" value="GTP-bd"/>
</dbReference>
<dbReference type="PANTHER" id="PTHR42698">
    <property type="entry name" value="GTPASE ERA"/>
    <property type="match status" value="1"/>
</dbReference>
<evidence type="ECO:0000313" key="6">
    <source>
        <dbReference type="Proteomes" id="UP000196230"/>
    </source>
</evidence>
<dbReference type="AlphaFoldDB" id="A0A1R4J2J6"/>
<dbReference type="Proteomes" id="UP000297477">
    <property type="component" value="Unassembled WGS sequence"/>
</dbReference>